<dbReference type="Pfam" id="PF03205">
    <property type="entry name" value="MobB"/>
    <property type="match status" value="1"/>
</dbReference>
<dbReference type="Proteomes" id="UP000216498">
    <property type="component" value="Unassembled WGS sequence"/>
</dbReference>
<reference evidence="2 3" key="1">
    <citation type="submission" date="2017-08" db="EMBL/GenBank/DDBJ databases">
        <title>Virgibacillus indicus sp. nov. and Virgibacillus profoundi sp. nov, two moderately halophilic bacteria isolated from marine sediment by using the Microfluidic Streak Plate.</title>
        <authorList>
            <person name="Xu B."/>
            <person name="Hu B."/>
            <person name="Wang J."/>
            <person name="Zhu Y."/>
            <person name="Huang L."/>
            <person name="Du W."/>
            <person name="Huang Y."/>
        </authorList>
    </citation>
    <scope>NUCLEOTIDE SEQUENCE [LARGE SCALE GENOMIC DNA]</scope>
    <source>
        <strain evidence="2 3">IO3-P2-C2</strain>
    </source>
</reference>
<dbReference type="PANTHER" id="PTHR40072">
    <property type="entry name" value="MOLYBDOPTERIN-GUANINE DINUCLEOTIDE BIOSYNTHESIS ADAPTER PROTEIN-RELATED"/>
    <property type="match status" value="1"/>
</dbReference>
<name>A0A265N7M0_9BACI</name>
<comment type="caution">
    <text evidence="2">The sequence shown here is derived from an EMBL/GenBank/DDBJ whole genome shotgun (WGS) entry which is preliminary data.</text>
</comment>
<gene>
    <name evidence="2" type="primary">mobB</name>
    <name evidence="2" type="ORF">CIL03_14875</name>
</gene>
<dbReference type="InterPro" id="IPR004435">
    <property type="entry name" value="MobB_dom"/>
</dbReference>
<dbReference type="SUPFAM" id="SSF52540">
    <property type="entry name" value="P-loop containing nucleoside triphosphate hydrolases"/>
    <property type="match status" value="1"/>
</dbReference>
<dbReference type="InterPro" id="IPR027417">
    <property type="entry name" value="P-loop_NTPase"/>
</dbReference>
<dbReference type="GO" id="GO:0005525">
    <property type="term" value="F:GTP binding"/>
    <property type="evidence" value="ECO:0007669"/>
    <property type="project" value="InterPro"/>
</dbReference>
<dbReference type="AlphaFoldDB" id="A0A265N7M0"/>
<feature type="domain" description="Molybdopterin-guanine dinucleotide biosynthesis protein B (MobB)" evidence="1">
    <location>
        <begin position="33"/>
        <end position="161"/>
    </location>
</feature>
<dbReference type="Gene3D" id="3.40.50.300">
    <property type="entry name" value="P-loop containing nucleotide triphosphate hydrolases"/>
    <property type="match status" value="1"/>
</dbReference>
<protein>
    <submittedName>
        <fullName evidence="2">Molybdopterin-guanine dinucleotide biosynthesis protein B</fullName>
    </submittedName>
</protein>
<keyword evidence="3" id="KW-1185">Reference proteome</keyword>
<sequence length="206" mass="23526">MVLVLEKRMGKLGDEPSFLIMRDKMQNKWDFPIFQIVGYKKSGKTTVMQEIIRYFSSMGLQVGTLKHHGHGGEPEQVKETDSYKHLKSGAAISSVKGKNQFQITVNHATAELDELIQFYTLLPLDILLIEGYKRAEYPKIVLIRNKEDLQLLGNLSNIIAVGARDTALIKSLNYFTFQLEELNNFLPGLMEYITVKLEVFEKGTRK</sequence>
<evidence type="ECO:0000313" key="2">
    <source>
        <dbReference type="EMBL" id="OZU87983.1"/>
    </source>
</evidence>
<dbReference type="GO" id="GO:0006777">
    <property type="term" value="P:Mo-molybdopterin cofactor biosynthetic process"/>
    <property type="evidence" value="ECO:0007669"/>
    <property type="project" value="InterPro"/>
</dbReference>
<proteinExistence type="predicted"/>
<organism evidence="2 3">
    <name type="scientific">Virgibacillus indicus</name>
    <dbReference type="NCBI Taxonomy" id="2024554"/>
    <lineage>
        <taxon>Bacteria</taxon>
        <taxon>Bacillati</taxon>
        <taxon>Bacillota</taxon>
        <taxon>Bacilli</taxon>
        <taxon>Bacillales</taxon>
        <taxon>Bacillaceae</taxon>
        <taxon>Virgibacillus</taxon>
    </lineage>
</organism>
<dbReference type="CDD" id="cd03116">
    <property type="entry name" value="MobB"/>
    <property type="match status" value="1"/>
</dbReference>
<dbReference type="OrthoDB" id="9786803at2"/>
<accession>A0A265N7M0</accession>
<dbReference type="EMBL" id="NPMS01000007">
    <property type="protein sequence ID" value="OZU87983.1"/>
    <property type="molecule type" value="Genomic_DNA"/>
</dbReference>
<dbReference type="NCBIfam" id="TIGR00176">
    <property type="entry name" value="mobB"/>
    <property type="match status" value="1"/>
</dbReference>
<dbReference type="InterPro" id="IPR052539">
    <property type="entry name" value="MGD_biosynthesis_adapter"/>
</dbReference>
<dbReference type="PANTHER" id="PTHR40072:SF1">
    <property type="entry name" value="MOLYBDOPTERIN-GUANINE DINUCLEOTIDE BIOSYNTHESIS ADAPTER PROTEIN"/>
    <property type="match status" value="1"/>
</dbReference>
<evidence type="ECO:0000313" key="3">
    <source>
        <dbReference type="Proteomes" id="UP000216498"/>
    </source>
</evidence>
<evidence type="ECO:0000259" key="1">
    <source>
        <dbReference type="Pfam" id="PF03205"/>
    </source>
</evidence>